<dbReference type="Proteomes" id="UP000236594">
    <property type="component" value="Unassembled WGS sequence"/>
</dbReference>
<dbReference type="SUPFAM" id="SSF46894">
    <property type="entry name" value="C-terminal effector domain of the bipartite response regulators"/>
    <property type="match status" value="1"/>
</dbReference>
<dbReference type="Gene3D" id="1.10.10.10">
    <property type="entry name" value="Winged helix-like DNA-binding domain superfamily/Winged helix DNA-binding domain"/>
    <property type="match status" value="1"/>
</dbReference>
<accession>A0A316X783</accession>
<feature type="transmembrane region" description="Helical" evidence="1">
    <location>
        <begin position="127"/>
        <end position="149"/>
    </location>
</feature>
<reference evidence="2 3" key="1">
    <citation type="submission" date="2018-04" db="EMBL/GenBank/DDBJ databases">
        <title>Draft Genome Sequence of Phosphate-Solubilizing Chryseobacterium sp. ISE14 that is a Biocontrol and Plant Growth-Promoting Rhizobacterium Isolated from Cucumber.</title>
        <authorList>
            <person name="Jeong J.-J."/>
            <person name="Sang M.K."/>
            <person name="Choi I.-G."/>
            <person name="Kim K.D."/>
        </authorList>
    </citation>
    <scope>NUCLEOTIDE SEQUENCE [LARGE SCALE GENOMIC DNA]</scope>
    <source>
        <strain evidence="2 3">ISE14</strain>
    </source>
</reference>
<evidence type="ECO:0000313" key="3">
    <source>
        <dbReference type="Proteomes" id="UP000236594"/>
    </source>
</evidence>
<organism evidence="2 3">
    <name type="scientific">Chryseobacterium phosphatilyticum</name>
    <dbReference type="NCBI Taxonomy" id="475075"/>
    <lineage>
        <taxon>Bacteria</taxon>
        <taxon>Pseudomonadati</taxon>
        <taxon>Bacteroidota</taxon>
        <taxon>Flavobacteriia</taxon>
        <taxon>Flavobacteriales</taxon>
        <taxon>Weeksellaceae</taxon>
        <taxon>Chryseobacterium group</taxon>
        <taxon>Chryseobacterium</taxon>
    </lineage>
</organism>
<keyword evidence="1" id="KW-0472">Membrane</keyword>
<dbReference type="GO" id="GO:0003677">
    <property type="term" value="F:DNA binding"/>
    <property type="evidence" value="ECO:0007669"/>
    <property type="project" value="InterPro"/>
</dbReference>
<feature type="transmembrane region" description="Helical" evidence="1">
    <location>
        <begin position="21"/>
        <end position="44"/>
    </location>
</feature>
<dbReference type="GO" id="GO:0006355">
    <property type="term" value="P:regulation of DNA-templated transcription"/>
    <property type="evidence" value="ECO:0007669"/>
    <property type="project" value="InterPro"/>
</dbReference>
<proteinExistence type="predicted"/>
<keyword evidence="1" id="KW-0812">Transmembrane</keyword>
<feature type="transmembrane region" description="Helical" evidence="1">
    <location>
        <begin position="161"/>
        <end position="183"/>
    </location>
</feature>
<feature type="transmembrane region" description="Helical" evidence="1">
    <location>
        <begin position="77"/>
        <end position="98"/>
    </location>
</feature>
<evidence type="ECO:0000256" key="1">
    <source>
        <dbReference type="SAM" id="Phobius"/>
    </source>
</evidence>
<sequence>MLNYIKEKRQLAADEIEYEKSLYFDIYTLVLVLILGCNVVLNVFFLNQPVYGGIFFGMVLFMLCTLLWPDRIRFNRYLLMLLFWFLGLVIFYCDTISGNGAMNYLSYISLTIAVAFFFDYDKDKYIIFMLVFTYIIFFLINIITDYSIFSSLHQNLSPVKLWYIRVYKALEISFCTFVGMYIIHRKEKMIIKYYIEKEKLNDFIKKTDKISLSNELYELAMSKNSLFITYFKSEFPEFFEKILEVNPNLISSELEICALLKLNLTTKEISIATNTTIRAVENKKHRIRKKINLPTETDLNLYIINNF</sequence>
<dbReference type="RefSeq" id="WP_109713159.1">
    <property type="nucleotide sequence ID" value="NZ_PPED02000003.1"/>
</dbReference>
<dbReference type="OrthoDB" id="1454352at2"/>
<evidence type="ECO:0008006" key="4">
    <source>
        <dbReference type="Google" id="ProtNLM"/>
    </source>
</evidence>
<feature type="transmembrane region" description="Helical" evidence="1">
    <location>
        <begin position="50"/>
        <end position="68"/>
    </location>
</feature>
<keyword evidence="1" id="KW-1133">Transmembrane helix</keyword>
<dbReference type="AlphaFoldDB" id="A0A316X783"/>
<keyword evidence="3" id="KW-1185">Reference proteome</keyword>
<protein>
    <recommendedName>
        <fullName evidence="4">HTH luxR-type domain-containing protein</fullName>
    </recommendedName>
</protein>
<comment type="caution">
    <text evidence="2">The sequence shown here is derived from an EMBL/GenBank/DDBJ whole genome shotgun (WGS) entry which is preliminary data.</text>
</comment>
<dbReference type="InterPro" id="IPR036388">
    <property type="entry name" value="WH-like_DNA-bd_sf"/>
</dbReference>
<name>A0A316X783_9FLAO</name>
<gene>
    <name evidence="2" type="ORF">C1631_015240</name>
</gene>
<dbReference type="EMBL" id="PPED02000003">
    <property type="protein sequence ID" value="PWN69404.1"/>
    <property type="molecule type" value="Genomic_DNA"/>
</dbReference>
<dbReference type="InterPro" id="IPR016032">
    <property type="entry name" value="Sig_transdc_resp-reg_C-effctor"/>
</dbReference>
<evidence type="ECO:0000313" key="2">
    <source>
        <dbReference type="EMBL" id="PWN69404.1"/>
    </source>
</evidence>
<feature type="transmembrane region" description="Helical" evidence="1">
    <location>
        <begin position="104"/>
        <end position="120"/>
    </location>
</feature>